<name>A0AA37P7H2_9PEZI</name>
<comment type="caution">
    <text evidence="3">The sequence shown here is derived from an EMBL/GenBank/DDBJ whole genome shotgun (WGS) entry which is preliminary data.</text>
</comment>
<feature type="transmembrane region" description="Helical" evidence="2">
    <location>
        <begin position="257"/>
        <end position="276"/>
    </location>
</feature>
<organism evidence="3 4">
    <name type="scientific">Colletotrichum spaethianum</name>
    <dbReference type="NCBI Taxonomy" id="700344"/>
    <lineage>
        <taxon>Eukaryota</taxon>
        <taxon>Fungi</taxon>
        <taxon>Dikarya</taxon>
        <taxon>Ascomycota</taxon>
        <taxon>Pezizomycotina</taxon>
        <taxon>Sordariomycetes</taxon>
        <taxon>Hypocreomycetidae</taxon>
        <taxon>Glomerellales</taxon>
        <taxon>Glomerellaceae</taxon>
        <taxon>Colletotrichum</taxon>
        <taxon>Colletotrichum spaethianum species complex</taxon>
    </lineage>
</organism>
<evidence type="ECO:0000313" key="3">
    <source>
        <dbReference type="EMBL" id="GKT43894.1"/>
    </source>
</evidence>
<gene>
    <name evidence="3" type="ORF">ColSpa_04075</name>
</gene>
<reference evidence="3 4" key="1">
    <citation type="submission" date="2022-03" db="EMBL/GenBank/DDBJ databases">
        <title>Genome data of Colletotrichum spp.</title>
        <authorList>
            <person name="Utami Y.D."/>
            <person name="Hiruma K."/>
        </authorList>
    </citation>
    <scope>NUCLEOTIDE SEQUENCE [LARGE SCALE GENOMIC DNA]</scope>
    <source>
        <strain evidence="3 4">MAFF 239500</strain>
    </source>
</reference>
<feature type="region of interest" description="Disordered" evidence="1">
    <location>
        <begin position="1"/>
        <end position="20"/>
    </location>
</feature>
<sequence length="1079" mass="110051">MQTEVTTLRSPISHDGPRPSRRLGLVAEVTGNPLAGGARRLEGLRRRGGRTGPLRSRAAVLAVVTSGATPVKGSATGHSAGWGRAVAGATRGGLGGLTLTPAGLVAGEVEAGRATGTGAVARLGTLHRRGTSRGRASGGHGVCVGGGGGLGSGLALAPLSGTGQVERATTLGAGRLGAALGHAGRRCRPLGFSLGLTTGESLLLASRLEGSLLQAFLALLLALLLEALHLGSLGLGALLLLLLFLGGTLLGLAQDSLLLLALALLAELALAVLLLAGSNLLLQLPLGVSAALLELVAATLVEVGAERLVLGHETGKAVLELDALLVLDLGLLQRLGLDSLVRGAVLLNLLLVVFAQLLGLFLSERTLQVVNTLPDDAELLVDIVLLALELLQLDCVDRAGVKIVEVLQVQVDSLGANLEVGNLLLQLLLTDPVALGLHTLFLALLLLGSETLVLGLLEQLLAETLLAGVLSLLASLGLGSLLLALLDNVLSGEDSVVLLFSASTGTLQGSFSSGDEGLVVAGVNVKASGVERLDKAGELRADDLRRSALETLDGATVGLSGTSSRSSVSSLGGRKDVVVEAEDTGGVVDGLVHLRELLEESGEDDLLKRQDVLLHLSIGTNLGQDGRDLLANGEGVEVDLEDVVEVANLRTSTLQHLLSKSVAEEASTGGSLAHAEKVGEASVLVLPRLIEVDHGAAGAGGANDGNGESGQQHERGGLLKVVLGSRGVVSLLTLSAGDNGGGLAQKGVVPGPGGGVEKVVLTDEEDTRELLVVVGHHDVLGGTLAEVEQSVDILNGAESLLPELELNGNVELLETSLQVTLEGVGIAQVDGVHLSRVLGSGLDMVAQQLAKSAELSLSGVLQAEVEGLHGRALVEDLETGIVAEDVEDGTVRLPKELEPRGDDGTVSTVAGLLAGDGGEEDGLGGFASLQIVDVGGGGVGLDARLDLVGLGLGGGDLLGGQLDELLQNQLYEPLLATVALTSMHGNKMAYLDGADVGVLADVLVLVQGILGQLSLLLLDGELNQQKHHRLQRRDGDISASLRGDVLVEEGQGCRDLVDADELVGALQDIFGFLVGWRRL</sequence>
<dbReference type="AlphaFoldDB" id="A0AA37P7H2"/>
<keyword evidence="2" id="KW-0812">Transmembrane</keyword>
<keyword evidence="2" id="KW-0472">Membrane</keyword>
<proteinExistence type="predicted"/>
<protein>
    <submittedName>
        <fullName evidence="3">Uncharacterized protein</fullName>
    </submittedName>
</protein>
<feature type="transmembrane region" description="Helical" evidence="2">
    <location>
        <begin position="433"/>
        <end position="457"/>
    </location>
</feature>
<evidence type="ECO:0000256" key="2">
    <source>
        <dbReference type="SAM" id="Phobius"/>
    </source>
</evidence>
<accession>A0AA37P7H2</accession>
<feature type="compositionally biased region" description="Polar residues" evidence="1">
    <location>
        <begin position="1"/>
        <end position="10"/>
    </location>
</feature>
<dbReference type="Proteomes" id="UP001055115">
    <property type="component" value="Unassembled WGS sequence"/>
</dbReference>
<feature type="transmembrane region" description="Helical" evidence="2">
    <location>
        <begin position="216"/>
        <end position="245"/>
    </location>
</feature>
<evidence type="ECO:0000256" key="1">
    <source>
        <dbReference type="SAM" id="MobiDB-lite"/>
    </source>
</evidence>
<evidence type="ECO:0000313" key="4">
    <source>
        <dbReference type="Proteomes" id="UP001055115"/>
    </source>
</evidence>
<dbReference type="GeneID" id="73324877"/>
<feature type="transmembrane region" description="Helical" evidence="2">
    <location>
        <begin position="282"/>
        <end position="301"/>
    </location>
</feature>
<dbReference type="EMBL" id="BQXU01000008">
    <property type="protein sequence ID" value="GKT43894.1"/>
    <property type="molecule type" value="Genomic_DNA"/>
</dbReference>
<keyword evidence="2" id="KW-1133">Transmembrane helix</keyword>
<feature type="transmembrane region" description="Helical" evidence="2">
    <location>
        <begin position="340"/>
        <end position="362"/>
    </location>
</feature>
<feature type="transmembrane region" description="Helical" evidence="2">
    <location>
        <begin position="464"/>
        <end position="486"/>
    </location>
</feature>
<dbReference type="RefSeq" id="XP_049126244.1">
    <property type="nucleotide sequence ID" value="XM_049270287.1"/>
</dbReference>
<keyword evidence="4" id="KW-1185">Reference proteome</keyword>